<dbReference type="AlphaFoldDB" id="A0A0F8ZDC8"/>
<sequence length="62" mass="6943">MNPLRRLALWAFDRIPLGSLAPYVMGLMLDRMPERVWPECPSYAVALAPDAAHADDCEEATK</sequence>
<evidence type="ECO:0000313" key="1">
    <source>
        <dbReference type="EMBL" id="KKK64489.1"/>
    </source>
</evidence>
<dbReference type="EMBL" id="LAZR01061002">
    <property type="protein sequence ID" value="KKK64489.1"/>
    <property type="molecule type" value="Genomic_DNA"/>
</dbReference>
<gene>
    <name evidence="1" type="ORF">LCGC14_2983660</name>
</gene>
<protein>
    <submittedName>
        <fullName evidence="1">Uncharacterized protein</fullName>
    </submittedName>
</protein>
<accession>A0A0F8ZDC8</accession>
<comment type="caution">
    <text evidence="1">The sequence shown here is derived from an EMBL/GenBank/DDBJ whole genome shotgun (WGS) entry which is preliminary data.</text>
</comment>
<name>A0A0F8ZDC8_9ZZZZ</name>
<reference evidence="1" key="1">
    <citation type="journal article" date="2015" name="Nature">
        <title>Complex archaea that bridge the gap between prokaryotes and eukaryotes.</title>
        <authorList>
            <person name="Spang A."/>
            <person name="Saw J.H."/>
            <person name="Jorgensen S.L."/>
            <person name="Zaremba-Niedzwiedzka K."/>
            <person name="Martijn J."/>
            <person name="Lind A.E."/>
            <person name="van Eijk R."/>
            <person name="Schleper C."/>
            <person name="Guy L."/>
            <person name="Ettema T.J."/>
        </authorList>
    </citation>
    <scope>NUCLEOTIDE SEQUENCE</scope>
</reference>
<proteinExistence type="predicted"/>
<organism evidence="1">
    <name type="scientific">marine sediment metagenome</name>
    <dbReference type="NCBI Taxonomy" id="412755"/>
    <lineage>
        <taxon>unclassified sequences</taxon>
        <taxon>metagenomes</taxon>
        <taxon>ecological metagenomes</taxon>
    </lineage>
</organism>